<dbReference type="AlphaFoldDB" id="A0A426YBF8"/>
<proteinExistence type="predicted"/>
<dbReference type="Proteomes" id="UP000287651">
    <property type="component" value="Unassembled WGS sequence"/>
</dbReference>
<dbReference type="EMBL" id="AMZH03013553">
    <property type="protein sequence ID" value="RRT49083.1"/>
    <property type="molecule type" value="Genomic_DNA"/>
</dbReference>
<accession>A0A426YBF8</accession>
<evidence type="ECO:0000313" key="2">
    <source>
        <dbReference type="Proteomes" id="UP000287651"/>
    </source>
</evidence>
<organism evidence="1 2">
    <name type="scientific">Ensete ventricosum</name>
    <name type="common">Abyssinian banana</name>
    <name type="synonym">Musa ensete</name>
    <dbReference type="NCBI Taxonomy" id="4639"/>
    <lineage>
        <taxon>Eukaryota</taxon>
        <taxon>Viridiplantae</taxon>
        <taxon>Streptophyta</taxon>
        <taxon>Embryophyta</taxon>
        <taxon>Tracheophyta</taxon>
        <taxon>Spermatophyta</taxon>
        <taxon>Magnoliopsida</taxon>
        <taxon>Liliopsida</taxon>
        <taxon>Zingiberales</taxon>
        <taxon>Musaceae</taxon>
        <taxon>Ensete</taxon>
    </lineage>
</organism>
<evidence type="ECO:0000313" key="1">
    <source>
        <dbReference type="EMBL" id="RRT49083.1"/>
    </source>
</evidence>
<name>A0A426YBF8_ENSVE</name>
<reference evidence="1 2" key="1">
    <citation type="journal article" date="2014" name="Agronomy (Basel)">
        <title>A Draft Genome Sequence for Ensete ventricosum, the Drought-Tolerant Tree Against Hunger.</title>
        <authorList>
            <person name="Harrison J."/>
            <person name="Moore K.A."/>
            <person name="Paszkiewicz K."/>
            <person name="Jones T."/>
            <person name="Grant M."/>
            <person name="Ambacheew D."/>
            <person name="Muzemil S."/>
            <person name="Studholme D.J."/>
        </authorList>
    </citation>
    <scope>NUCLEOTIDE SEQUENCE [LARGE SCALE GENOMIC DNA]</scope>
</reference>
<comment type="caution">
    <text evidence="1">The sequence shown here is derived from an EMBL/GenBank/DDBJ whole genome shotgun (WGS) entry which is preliminary data.</text>
</comment>
<protein>
    <submittedName>
        <fullName evidence="1">Uncharacterized protein</fullName>
    </submittedName>
</protein>
<sequence>MYTRGSWTHRPNHYYETTLPSSALTFLCRLSGFGDHVDDSSETIDVAWDPQHPLLMMPELLRSQVEQRRHARIPEEPHVHHKPLHWSIVFSHEHWDMTSRDFILHALVTGSGQPLLESEHIDYK</sequence>
<gene>
    <name evidence="1" type="ORF">B296_00040553</name>
</gene>